<evidence type="ECO:0000256" key="1">
    <source>
        <dbReference type="SAM" id="MobiDB-lite"/>
    </source>
</evidence>
<organism evidence="2 3">
    <name type="scientific">Lichenicola cladoniae</name>
    <dbReference type="NCBI Taxonomy" id="1484109"/>
    <lineage>
        <taxon>Bacteria</taxon>
        <taxon>Pseudomonadati</taxon>
        <taxon>Pseudomonadota</taxon>
        <taxon>Alphaproteobacteria</taxon>
        <taxon>Acetobacterales</taxon>
        <taxon>Acetobacteraceae</taxon>
        <taxon>Lichenicola</taxon>
    </lineage>
</organism>
<dbReference type="KEGG" id="lck:HN018_23660"/>
<dbReference type="Proteomes" id="UP000500767">
    <property type="component" value="Plasmid unnamed1"/>
</dbReference>
<dbReference type="EMBL" id="CP053709">
    <property type="protein sequence ID" value="QKE93184.1"/>
    <property type="molecule type" value="Genomic_DNA"/>
</dbReference>
<dbReference type="InterPro" id="IPR053780">
    <property type="entry name" value="Gp66-like"/>
</dbReference>
<proteinExistence type="predicted"/>
<geneLocation type="plasmid" evidence="2 3">
    <name>unnamed1</name>
</geneLocation>
<accession>A0A6M8HXA7</accession>
<protein>
    <submittedName>
        <fullName evidence="2">Uncharacterized protein</fullName>
    </submittedName>
</protein>
<dbReference type="AlphaFoldDB" id="A0A6M8HXA7"/>
<gene>
    <name evidence="2" type="ORF">HN018_23660</name>
</gene>
<sequence>MTDDSSTCLLCGEPEELSIHDIWTDGNFQLVTCCTGLLEQIASEIDADPAWGRALLRHLGAEELTGHSLRRVSDGQGNAPVLDFKLRLTPISFPAARAFIARHHRHCGPPHAWRFGSGVMNGSSLMGVVTVGNPVAPAFNGRGIVEVNRLCIRGDLDPMLRWNVAPSCTRTLPPKPSAAVSSASSPTSVLMKQALACVQVDGSATVPPAGEAGIAGAVPGRTGMRGSPRNDGHAPCGQSPRLVPG</sequence>
<evidence type="ECO:0000313" key="2">
    <source>
        <dbReference type="EMBL" id="QKE93184.1"/>
    </source>
</evidence>
<evidence type="ECO:0000313" key="3">
    <source>
        <dbReference type="Proteomes" id="UP000500767"/>
    </source>
</evidence>
<reference evidence="2 3" key="1">
    <citation type="journal article" date="2014" name="World J. Microbiol. Biotechnol.">
        <title>Biodiversity and physiological characteristics of Antarctic and Arctic lichens-associated bacteria.</title>
        <authorList>
            <person name="Lee Y.M."/>
            <person name="Kim E.H."/>
            <person name="Lee H.K."/>
            <person name="Hong S.G."/>
        </authorList>
    </citation>
    <scope>NUCLEOTIDE SEQUENCE [LARGE SCALE GENOMIC DNA]</scope>
    <source>
        <strain evidence="2 3">PAMC 26569</strain>
        <plasmid evidence="2">unnamed1</plasmid>
    </source>
</reference>
<feature type="region of interest" description="Disordered" evidence="1">
    <location>
        <begin position="208"/>
        <end position="245"/>
    </location>
</feature>
<dbReference type="NCBIfam" id="NF045478">
    <property type="entry name" value="XF1762_fam"/>
    <property type="match status" value="1"/>
</dbReference>
<keyword evidence="3" id="KW-1185">Reference proteome</keyword>
<keyword evidence="2" id="KW-0614">Plasmid</keyword>
<name>A0A6M8HXA7_9PROT</name>